<name>A0ABR3BAK3_PHYBL</name>
<dbReference type="EMBL" id="JBCLYO010000002">
    <property type="protein sequence ID" value="KAL0092900.1"/>
    <property type="molecule type" value="Genomic_DNA"/>
</dbReference>
<feature type="signal peptide" evidence="4">
    <location>
        <begin position="1"/>
        <end position="17"/>
    </location>
</feature>
<dbReference type="PANTHER" id="PTHR45648">
    <property type="entry name" value="GDSL LIPASE/ACYLHYDROLASE FAMILY PROTEIN (AFU_ORTHOLOGUE AFUA_4G14700)"/>
    <property type="match status" value="1"/>
</dbReference>
<reference evidence="5 6" key="1">
    <citation type="submission" date="2024-04" db="EMBL/GenBank/DDBJ databases">
        <title>Symmetric and asymmetric DNA N6-adenine methylation regulates different biological responses in Mucorales.</title>
        <authorList>
            <consortium name="Lawrence Berkeley National Laboratory"/>
            <person name="Lax C."/>
            <person name="Mondo S.J."/>
            <person name="Osorio-Concepcion M."/>
            <person name="Muszewska A."/>
            <person name="Corrochano-Luque M."/>
            <person name="Gutierrez G."/>
            <person name="Riley R."/>
            <person name="Lipzen A."/>
            <person name="Guo J."/>
            <person name="Hundley H."/>
            <person name="Amirebrahimi M."/>
            <person name="Ng V."/>
            <person name="Lorenzo-Gutierrez D."/>
            <person name="Binder U."/>
            <person name="Yang J."/>
            <person name="Song Y."/>
            <person name="Canovas D."/>
            <person name="Navarro E."/>
            <person name="Freitag M."/>
            <person name="Gabaldon T."/>
            <person name="Grigoriev I.V."/>
            <person name="Corrochano L.M."/>
            <person name="Nicolas F.E."/>
            <person name="Garre V."/>
        </authorList>
    </citation>
    <scope>NUCLEOTIDE SEQUENCE [LARGE SCALE GENOMIC DNA]</scope>
    <source>
        <strain evidence="5 6">L51</strain>
    </source>
</reference>
<comment type="caution">
    <text evidence="5">The sequence shown here is derived from an EMBL/GenBank/DDBJ whole genome shotgun (WGS) entry which is preliminary data.</text>
</comment>
<dbReference type="Gene3D" id="3.40.50.1110">
    <property type="entry name" value="SGNH hydrolase"/>
    <property type="match status" value="1"/>
</dbReference>
<gene>
    <name evidence="5" type="ORF">J3Q64DRAFT_1830544</name>
</gene>
<dbReference type="InterPro" id="IPR051058">
    <property type="entry name" value="GDSL_Est/Lipase"/>
</dbReference>
<evidence type="ECO:0000313" key="5">
    <source>
        <dbReference type="EMBL" id="KAL0092900.1"/>
    </source>
</evidence>
<evidence type="ECO:0000256" key="3">
    <source>
        <dbReference type="SAM" id="Phobius"/>
    </source>
</evidence>
<dbReference type="Pfam" id="PF00657">
    <property type="entry name" value="Lipase_GDSL"/>
    <property type="match status" value="1"/>
</dbReference>
<proteinExistence type="predicted"/>
<keyword evidence="4" id="KW-0732">Signal</keyword>
<evidence type="ECO:0000313" key="6">
    <source>
        <dbReference type="Proteomes" id="UP001448207"/>
    </source>
</evidence>
<keyword evidence="1" id="KW-0378">Hydrolase</keyword>
<dbReference type="CDD" id="cd01846">
    <property type="entry name" value="fatty_acyltransferase_like"/>
    <property type="match status" value="1"/>
</dbReference>
<evidence type="ECO:0000256" key="1">
    <source>
        <dbReference type="ARBA" id="ARBA00022801"/>
    </source>
</evidence>
<dbReference type="PANTHER" id="PTHR45648:SF22">
    <property type="entry name" value="GDSL LIPASE_ACYLHYDROLASE FAMILY PROTEIN (AFU_ORTHOLOGUE AFUA_4G14700)"/>
    <property type="match status" value="1"/>
</dbReference>
<dbReference type="SUPFAM" id="SSF52266">
    <property type="entry name" value="SGNH hydrolase"/>
    <property type="match status" value="1"/>
</dbReference>
<protein>
    <recommendedName>
        <fullName evidence="7">Carbohydrate esterase family 16 protein</fullName>
    </recommendedName>
</protein>
<keyword evidence="6" id="KW-1185">Reference proteome</keyword>
<feature type="compositionally biased region" description="Basic and acidic residues" evidence="2">
    <location>
        <begin position="314"/>
        <end position="324"/>
    </location>
</feature>
<dbReference type="InterPro" id="IPR036514">
    <property type="entry name" value="SGNH_hydro_sf"/>
</dbReference>
<accession>A0ABR3BAK3</accession>
<keyword evidence="3" id="KW-1133">Transmembrane helix</keyword>
<keyword evidence="3" id="KW-0812">Transmembrane</keyword>
<evidence type="ECO:0000256" key="2">
    <source>
        <dbReference type="SAM" id="MobiDB-lite"/>
    </source>
</evidence>
<dbReference type="Proteomes" id="UP001448207">
    <property type="component" value="Unassembled WGS sequence"/>
</dbReference>
<organism evidence="5 6">
    <name type="scientific">Phycomyces blakesleeanus</name>
    <dbReference type="NCBI Taxonomy" id="4837"/>
    <lineage>
        <taxon>Eukaryota</taxon>
        <taxon>Fungi</taxon>
        <taxon>Fungi incertae sedis</taxon>
        <taxon>Mucoromycota</taxon>
        <taxon>Mucoromycotina</taxon>
        <taxon>Mucoromycetes</taxon>
        <taxon>Mucorales</taxon>
        <taxon>Phycomycetaceae</taxon>
        <taxon>Phycomyces</taxon>
    </lineage>
</organism>
<keyword evidence="3" id="KW-0472">Membrane</keyword>
<evidence type="ECO:0000256" key="4">
    <source>
        <dbReference type="SAM" id="SignalP"/>
    </source>
</evidence>
<evidence type="ECO:0008006" key="7">
    <source>
        <dbReference type="Google" id="ProtNLM"/>
    </source>
</evidence>
<feature type="transmembrane region" description="Helical" evidence="3">
    <location>
        <begin position="342"/>
        <end position="359"/>
    </location>
</feature>
<dbReference type="InterPro" id="IPR001087">
    <property type="entry name" value="GDSL"/>
</dbReference>
<feature type="region of interest" description="Disordered" evidence="2">
    <location>
        <begin position="314"/>
        <end position="336"/>
    </location>
</feature>
<feature type="chain" id="PRO_5045870550" description="Carbohydrate esterase family 16 protein" evidence="4">
    <location>
        <begin position="18"/>
        <end position="414"/>
    </location>
</feature>
<sequence>MRFLSVVALLQLPLVLAADTVKNLVVFGDSNADVGNFQRWTNGPVWSEDLAVGWNATLHSFAYTGATCDRARFSSVMRYDDSPSIKDQVEMYYHQSLNHDPAETVYAILVGASDIHKSFLQRVNSTSIPDLKPVVECIGQQRNIRKMYGANRFLVFNVLPMEHMPFYKDSSLAASRGEAAKEFNRLLAKEVTKMNKYHHALALDLIDVHSLLSDLMANPTDFGFKDASSAYLGQCRERCDGRDVDKYVWWDRTHLTGGAHHMIANSILLAGSFAPSTSIDAQKTIDALALPNSPHRSPIYKSPPNTGIMDRLAAEAEQSSKKGATEPPEQTLDDETVEPNNIANYVVIGGFVCAVLVYWTRRQKKITGRWPNPFQHISSRLRSTTFTPVRSTDNVVHNFIAIESSVLSYSWRSL</sequence>